<dbReference type="Gene3D" id="3.30.450.20">
    <property type="entry name" value="PAS domain"/>
    <property type="match status" value="1"/>
</dbReference>
<evidence type="ECO:0000313" key="18">
    <source>
        <dbReference type="Proteomes" id="UP000620327"/>
    </source>
</evidence>
<evidence type="ECO:0000256" key="12">
    <source>
        <dbReference type="ARBA" id="ARBA00023012"/>
    </source>
</evidence>
<feature type="transmembrane region" description="Helical" evidence="14">
    <location>
        <begin position="34"/>
        <end position="57"/>
    </location>
</feature>
<evidence type="ECO:0000256" key="9">
    <source>
        <dbReference type="ARBA" id="ARBA00022777"/>
    </source>
</evidence>
<dbReference type="PANTHER" id="PTHR45528">
    <property type="entry name" value="SENSOR HISTIDINE KINASE CPXA"/>
    <property type="match status" value="1"/>
</dbReference>
<feature type="transmembrane region" description="Helical" evidence="14">
    <location>
        <begin position="191"/>
        <end position="213"/>
    </location>
</feature>
<evidence type="ECO:0000256" key="14">
    <source>
        <dbReference type="SAM" id="Phobius"/>
    </source>
</evidence>
<evidence type="ECO:0000256" key="11">
    <source>
        <dbReference type="ARBA" id="ARBA00022989"/>
    </source>
</evidence>
<dbReference type="CDD" id="cd06225">
    <property type="entry name" value="HAMP"/>
    <property type="match status" value="1"/>
</dbReference>
<evidence type="ECO:0000256" key="1">
    <source>
        <dbReference type="ARBA" id="ARBA00000085"/>
    </source>
</evidence>
<evidence type="ECO:0000313" key="17">
    <source>
        <dbReference type="EMBL" id="MBC5771794.1"/>
    </source>
</evidence>
<comment type="catalytic activity">
    <reaction evidence="1">
        <text>ATP + protein L-histidine = ADP + protein N-phospho-L-histidine.</text>
        <dbReference type="EC" id="2.7.13.3"/>
    </reaction>
</comment>
<dbReference type="Proteomes" id="UP000620327">
    <property type="component" value="Unassembled WGS sequence"/>
</dbReference>
<dbReference type="Pfam" id="PF02518">
    <property type="entry name" value="HATPase_c"/>
    <property type="match status" value="1"/>
</dbReference>
<evidence type="ECO:0000256" key="2">
    <source>
        <dbReference type="ARBA" id="ARBA00004651"/>
    </source>
</evidence>
<evidence type="ECO:0000256" key="8">
    <source>
        <dbReference type="ARBA" id="ARBA00022741"/>
    </source>
</evidence>
<dbReference type="Pfam" id="PF00672">
    <property type="entry name" value="HAMP"/>
    <property type="match status" value="1"/>
</dbReference>
<name>A0A923MM90_9FIRM</name>
<dbReference type="SUPFAM" id="SSF55874">
    <property type="entry name" value="ATPase domain of HSP90 chaperone/DNA topoisomerase II/histidine kinase"/>
    <property type="match status" value="1"/>
</dbReference>
<evidence type="ECO:0000259" key="16">
    <source>
        <dbReference type="PROSITE" id="PS50885"/>
    </source>
</evidence>
<dbReference type="EMBL" id="JACOQI010000022">
    <property type="protein sequence ID" value="MBC5771794.1"/>
    <property type="molecule type" value="Genomic_DNA"/>
</dbReference>
<dbReference type="GO" id="GO:0005886">
    <property type="term" value="C:plasma membrane"/>
    <property type="evidence" value="ECO:0007669"/>
    <property type="project" value="UniProtKB-SubCell"/>
</dbReference>
<dbReference type="PROSITE" id="PS50109">
    <property type="entry name" value="HIS_KIN"/>
    <property type="match status" value="1"/>
</dbReference>
<dbReference type="SUPFAM" id="SSF158472">
    <property type="entry name" value="HAMP domain-like"/>
    <property type="match status" value="1"/>
</dbReference>
<evidence type="ECO:0000256" key="7">
    <source>
        <dbReference type="ARBA" id="ARBA00022692"/>
    </source>
</evidence>
<dbReference type="CDD" id="cd00075">
    <property type="entry name" value="HATPase"/>
    <property type="match status" value="1"/>
</dbReference>
<comment type="subcellular location">
    <subcellularLocation>
        <location evidence="2">Cell membrane</location>
        <topology evidence="2">Multi-pass membrane protein</topology>
    </subcellularLocation>
</comment>
<dbReference type="SMART" id="SM00304">
    <property type="entry name" value="HAMP"/>
    <property type="match status" value="1"/>
</dbReference>
<dbReference type="GO" id="GO:0000155">
    <property type="term" value="F:phosphorelay sensor kinase activity"/>
    <property type="evidence" value="ECO:0007669"/>
    <property type="project" value="InterPro"/>
</dbReference>
<dbReference type="InterPro" id="IPR005467">
    <property type="entry name" value="His_kinase_dom"/>
</dbReference>
<keyword evidence="10" id="KW-0067">ATP-binding</keyword>
<dbReference type="PROSITE" id="PS50885">
    <property type="entry name" value="HAMP"/>
    <property type="match status" value="1"/>
</dbReference>
<dbReference type="PRINTS" id="PR00344">
    <property type="entry name" value="BCTRLSENSOR"/>
</dbReference>
<keyword evidence="6" id="KW-0808">Transferase</keyword>
<reference evidence="17" key="1">
    <citation type="submission" date="2020-08" db="EMBL/GenBank/DDBJ databases">
        <title>Genome public.</title>
        <authorList>
            <person name="Liu C."/>
            <person name="Sun Q."/>
        </authorList>
    </citation>
    <scope>NUCLEOTIDE SEQUENCE</scope>
    <source>
        <strain evidence="17">BX15</strain>
    </source>
</reference>
<dbReference type="InterPro" id="IPR036097">
    <property type="entry name" value="HisK_dim/P_sf"/>
</dbReference>
<dbReference type="InterPro" id="IPR050398">
    <property type="entry name" value="HssS/ArlS-like"/>
</dbReference>
<comment type="caution">
    <text evidence="17">The sequence shown here is derived from an EMBL/GenBank/DDBJ whole genome shotgun (WGS) entry which is preliminary data.</text>
</comment>
<protein>
    <recommendedName>
        <fullName evidence="3">histidine kinase</fullName>
        <ecNumber evidence="3">2.7.13.3</ecNumber>
    </recommendedName>
</protein>
<dbReference type="AlphaFoldDB" id="A0A923MM90"/>
<feature type="domain" description="Histidine kinase" evidence="15">
    <location>
        <begin position="274"/>
        <end position="489"/>
    </location>
</feature>
<dbReference type="SMART" id="SM00387">
    <property type="entry name" value="HATPase_c"/>
    <property type="match status" value="1"/>
</dbReference>
<proteinExistence type="predicted"/>
<keyword evidence="18" id="KW-1185">Reference proteome</keyword>
<dbReference type="FunFam" id="1.10.287.130:FF:000001">
    <property type="entry name" value="Two-component sensor histidine kinase"/>
    <property type="match status" value="1"/>
</dbReference>
<dbReference type="EC" id="2.7.13.3" evidence="3"/>
<dbReference type="Gene3D" id="3.30.565.10">
    <property type="entry name" value="Histidine kinase-like ATPase, C-terminal domain"/>
    <property type="match status" value="1"/>
</dbReference>
<gene>
    <name evidence="17" type="ORF">H8Z83_15960</name>
</gene>
<sequence>MGKERVRCFVPEGSQKRKATRVRSLRQRWIVNSVVPIFVLLALIVGGVSLGISNYYYKGMLDGLERQARAQSGAFVDYFMDQGFANYLQRANQAISDYADKERVEMQFLSSVGRIQASSTSNLTVGTRPGTEDISRAVETNRISYFRGADPKTGEQILAVSHPLTVNGKVVGVLRFVTSLRQVNVQVRMTVLAVVLVALLCLLLVLSSNLIFINNVVEPVAVVSDAAKRISQGSYGFTLENKYTGELGELVDNINDMSMKIGQNEKMKTEFISSVSHELRTPLTAISGWGETLLADRERDQIQLHRGLRIILNESRRLSTMVEELLEFSKMEDGRFTLQLEEMDLQAEFEDAIFTYRELFRQEGIELRYEPGEEILPSISGDPERLKQVFCNVLDNAAKHGGAGRRIDASLTREGTVQVVRVRDYGPGVPAAELPYVKQKFYKGSSKARGSGIGLAVCDEIVRLHGGTFDIANAEGGGAVVTICIPEKE</sequence>
<evidence type="ECO:0000256" key="3">
    <source>
        <dbReference type="ARBA" id="ARBA00012438"/>
    </source>
</evidence>
<keyword evidence="7 14" id="KW-0812">Transmembrane</keyword>
<evidence type="ECO:0000259" key="15">
    <source>
        <dbReference type="PROSITE" id="PS50109"/>
    </source>
</evidence>
<dbReference type="InterPro" id="IPR003594">
    <property type="entry name" value="HATPase_dom"/>
</dbReference>
<evidence type="ECO:0000256" key="5">
    <source>
        <dbReference type="ARBA" id="ARBA00022553"/>
    </source>
</evidence>
<dbReference type="InterPro" id="IPR003660">
    <property type="entry name" value="HAMP_dom"/>
</dbReference>
<dbReference type="InterPro" id="IPR003661">
    <property type="entry name" value="HisK_dim/P_dom"/>
</dbReference>
<evidence type="ECO:0000256" key="6">
    <source>
        <dbReference type="ARBA" id="ARBA00022679"/>
    </source>
</evidence>
<evidence type="ECO:0000256" key="10">
    <source>
        <dbReference type="ARBA" id="ARBA00022840"/>
    </source>
</evidence>
<keyword evidence="11 14" id="KW-1133">Transmembrane helix</keyword>
<keyword evidence="4" id="KW-1003">Cell membrane</keyword>
<keyword evidence="8" id="KW-0547">Nucleotide-binding</keyword>
<dbReference type="CDD" id="cd00082">
    <property type="entry name" value="HisKA"/>
    <property type="match status" value="1"/>
</dbReference>
<dbReference type="PANTHER" id="PTHR45528:SF1">
    <property type="entry name" value="SENSOR HISTIDINE KINASE CPXA"/>
    <property type="match status" value="1"/>
</dbReference>
<accession>A0A923MM90</accession>
<dbReference type="GO" id="GO:0005524">
    <property type="term" value="F:ATP binding"/>
    <property type="evidence" value="ECO:0007669"/>
    <property type="project" value="UniProtKB-KW"/>
</dbReference>
<dbReference type="InterPro" id="IPR004358">
    <property type="entry name" value="Sig_transdc_His_kin-like_C"/>
</dbReference>
<dbReference type="Pfam" id="PF00512">
    <property type="entry name" value="HisKA"/>
    <property type="match status" value="1"/>
</dbReference>
<keyword evidence="13 14" id="KW-0472">Membrane</keyword>
<dbReference type="Gene3D" id="1.10.287.130">
    <property type="match status" value="1"/>
</dbReference>
<dbReference type="InterPro" id="IPR036890">
    <property type="entry name" value="HATPase_C_sf"/>
</dbReference>
<dbReference type="SMART" id="SM00388">
    <property type="entry name" value="HisKA"/>
    <property type="match status" value="1"/>
</dbReference>
<organism evidence="17 18">
    <name type="scientific">Dysosmobacter segnis</name>
    <dbReference type="NCBI Taxonomy" id="2763042"/>
    <lineage>
        <taxon>Bacteria</taxon>
        <taxon>Bacillati</taxon>
        <taxon>Bacillota</taxon>
        <taxon>Clostridia</taxon>
        <taxon>Eubacteriales</taxon>
        <taxon>Oscillospiraceae</taxon>
        <taxon>Dysosmobacter</taxon>
    </lineage>
</organism>
<evidence type="ECO:0000256" key="4">
    <source>
        <dbReference type="ARBA" id="ARBA00022475"/>
    </source>
</evidence>
<keyword evidence="5" id="KW-0597">Phosphoprotein</keyword>
<feature type="domain" description="HAMP" evidence="16">
    <location>
        <begin position="214"/>
        <end position="266"/>
    </location>
</feature>
<keyword evidence="9 17" id="KW-0418">Kinase</keyword>
<dbReference type="SUPFAM" id="SSF47384">
    <property type="entry name" value="Homodimeric domain of signal transducing histidine kinase"/>
    <property type="match status" value="1"/>
</dbReference>
<evidence type="ECO:0000256" key="13">
    <source>
        <dbReference type="ARBA" id="ARBA00023136"/>
    </source>
</evidence>
<keyword evidence="12" id="KW-0902">Two-component regulatory system</keyword>